<feature type="non-terminal residue" evidence="1">
    <location>
        <position position="40"/>
    </location>
</feature>
<evidence type="ECO:0000313" key="2">
    <source>
        <dbReference type="Proteomes" id="UP000789396"/>
    </source>
</evidence>
<gene>
    <name evidence="1" type="ORF">RFULGI_LOCUS16642</name>
</gene>
<dbReference type="Proteomes" id="UP000789396">
    <property type="component" value="Unassembled WGS sequence"/>
</dbReference>
<feature type="non-terminal residue" evidence="1">
    <location>
        <position position="1"/>
    </location>
</feature>
<dbReference type="EMBL" id="CAJVPZ010060202">
    <property type="protein sequence ID" value="CAG8789955.1"/>
    <property type="molecule type" value="Genomic_DNA"/>
</dbReference>
<dbReference type="OrthoDB" id="10550420at2759"/>
<comment type="caution">
    <text evidence="1">The sequence shown here is derived from an EMBL/GenBank/DDBJ whole genome shotgun (WGS) entry which is preliminary data.</text>
</comment>
<proteinExistence type="predicted"/>
<protein>
    <submittedName>
        <fullName evidence="1">18483_t:CDS:1</fullName>
    </submittedName>
</protein>
<accession>A0A9N9JQX2</accession>
<reference evidence="1" key="1">
    <citation type="submission" date="2021-06" db="EMBL/GenBank/DDBJ databases">
        <authorList>
            <person name="Kallberg Y."/>
            <person name="Tangrot J."/>
            <person name="Rosling A."/>
        </authorList>
    </citation>
    <scope>NUCLEOTIDE SEQUENCE</scope>
    <source>
        <strain evidence="1">IN212</strain>
    </source>
</reference>
<name>A0A9N9JQX2_9GLOM</name>
<keyword evidence="2" id="KW-1185">Reference proteome</keyword>
<organism evidence="1 2">
    <name type="scientific">Racocetra fulgida</name>
    <dbReference type="NCBI Taxonomy" id="60492"/>
    <lineage>
        <taxon>Eukaryota</taxon>
        <taxon>Fungi</taxon>
        <taxon>Fungi incertae sedis</taxon>
        <taxon>Mucoromycota</taxon>
        <taxon>Glomeromycotina</taxon>
        <taxon>Glomeromycetes</taxon>
        <taxon>Diversisporales</taxon>
        <taxon>Gigasporaceae</taxon>
        <taxon>Racocetra</taxon>
    </lineage>
</organism>
<evidence type="ECO:0000313" key="1">
    <source>
        <dbReference type="EMBL" id="CAG8789955.1"/>
    </source>
</evidence>
<sequence>SQIKIGLDRIELLNSIAEGFSDKLDSSNLNRDLFEVLKAF</sequence>
<dbReference type="AlphaFoldDB" id="A0A9N9JQX2"/>